<evidence type="ECO:0000256" key="13">
    <source>
        <dbReference type="ARBA" id="ARBA00023306"/>
    </source>
</evidence>
<comment type="subcellular location">
    <subcellularLocation>
        <location evidence="15">Cytoplasm</location>
    </subcellularLocation>
    <subcellularLocation>
        <location evidence="1 15">Nucleus</location>
    </subcellularLocation>
    <text evidence="15">Localizes at sites of DNA damage at double-strand breaks (DSBs).</text>
</comment>
<accession>A0A8B7ZFN4</accession>
<evidence type="ECO:0000256" key="12">
    <source>
        <dbReference type="ARBA" id="ARBA00023242"/>
    </source>
</evidence>
<comment type="similarity">
    <text evidence="14 15">Belongs to the BABAM2 family.</text>
</comment>
<evidence type="ECO:0000256" key="2">
    <source>
        <dbReference type="ARBA" id="ARBA00019438"/>
    </source>
</evidence>
<keyword evidence="16" id="KW-1185">Reference proteome</keyword>
<evidence type="ECO:0000256" key="6">
    <source>
        <dbReference type="ARBA" id="ARBA00022737"/>
    </source>
</evidence>
<keyword evidence="7 15" id="KW-0227">DNA damage</keyword>
<dbReference type="GO" id="GO:0006325">
    <property type="term" value="P:chromatin organization"/>
    <property type="evidence" value="ECO:0007669"/>
    <property type="project" value="UniProtKB-UniRule"/>
</dbReference>
<dbReference type="GO" id="GO:0051301">
    <property type="term" value="P:cell division"/>
    <property type="evidence" value="ECO:0007669"/>
    <property type="project" value="UniProtKB-UniRule"/>
</dbReference>
<keyword evidence="13 15" id="KW-0131">Cell cycle</keyword>
<dbReference type="OrthoDB" id="538811at2759"/>
<evidence type="ECO:0000256" key="3">
    <source>
        <dbReference type="ARBA" id="ARBA00022490"/>
    </source>
</evidence>
<evidence type="ECO:0000256" key="1">
    <source>
        <dbReference type="ARBA" id="ARBA00004123"/>
    </source>
</evidence>
<reference evidence="17" key="1">
    <citation type="submission" date="2025-08" db="UniProtKB">
        <authorList>
            <consortium name="RefSeq"/>
        </authorList>
    </citation>
    <scope>IDENTIFICATION</scope>
</reference>
<comment type="subunit">
    <text evidence="15">Component of the ARISC complex. Component of the BRCA1-A complex. Component of the BRISC complex. Binds polyubiquitin.</text>
</comment>
<proteinExistence type="inferred from homology"/>
<evidence type="ECO:0000256" key="5">
    <source>
        <dbReference type="ARBA" id="ARBA00022703"/>
    </source>
</evidence>
<sequence length="374" mass="42903">MDILDFLEPQVGKYVDALLRENNVGVWGGPVHVLDPKTGRHTITQRHCCDRFKIQIPYAGNTVTWQIIFDSMHPSDPPDFIFNDQDSGFMPNIEEIKSLVNWDAEDTSALSLVIRELLGAYKEHQRQLLGERLQFEHSSLLATGRFTDVEVYHSRKTARGPTTVNFLIRLPVDFSNIPEFLVKDNPGDDTAILLVSFQNQEATKVSPQLYLSPRVEHVLGGSASLRIPTFQNGNCLMDYVPNVCQLLENMVEQIVKGYQKRKEYLSAFLSHYGRAVLEYDAETFNKISLLLRNGDFYCILHIVIPTFFPRDQPLFELQSVYNVTTYGKLIAAVNKEYPYSPRWSGNEMADRARIFLEQWIPEFKRSSLSGSRMR</sequence>
<evidence type="ECO:0000256" key="15">
    <source>
        <dbReference type="RuleBase" id="RU368019"/>
    </source>
</evidence>
<comment type="domain">
    <text evidence="15">Contains 2 ubiquitin-conjugating enzyme family-like (UEV-like) regions. These regions lack the critical Cys residues required for ubiquitination but retain the ability to bind ubiquitin.</text>
</comment>
<dbReference type="CTD" id="9577"/>
<evidence type="ECO:0000256" key="4">
    <source>
        <dbReference type="ARBA" id="ARBA00022618"/>
    </source>
</evidence>
<comment type="function">
    <text evidence="15">May play a role in homeostasis or cellular differentiation in cells of neural, epithelial and germline origins. May also act as a death receptor-associated anti-apoptotic protein, which inhibits the mitochondrial apoptotic pathway.</text>
</comment>
<dbReference type="CDD" id="cd23664">
    <property type="entry name" value="BRE"/>
    <property type="match status" value="1"/>
</dbReference>
<dbReference type="KEGG" id="aplc:110986250"/>
<dbReference type="GO" id="GO:0010212">
    <property type="term" value="P:response to ionizing radiation"/>
    <property type="evidence" value="ECO:0007669"/>
    <property type="project" value="UniProtKB-UniRule"/>
</dbReference>
<evidence type="ECO:0000313" key="16">
    <source>
        <dbReference type="Proteomes" id="UP000694845"/>
    </source>
</evidence>
<dbReference type="GO" id="GO:0070552">
    <property type="term" value="C:BRISC complex"/>
    <property type="evidence" value="ECO:0007669"/>
    <property type="project" value="UniProtKB-UniRule"/>
</dbReference>
<dbReference type="PANTHER" id="PTHR15189">
    <property type="entry name" value="BRISC AND BRCA1-A COMPLEX MEMBER 2"/>
    <property type="match status" value="1"/>
</dbReference>
<dbReference type="GO" id="GO:0007095">
    <property type="term" value="P:mitotic G2 DNA damage checkpoint signaling"/>
    <property type="evidence" value="ECO:0007669"/>
    <property type="project" value="UniProtKB-UniRule"/>
</dbReference>
<dbReference type="GO" id="GO:0006915">
    <property type="term" value="P:apoptotic process"/>
    <property type="evidence" value="ECO:0007669"/>
    <property type="project" value="UniProtKB-UniRule"/>
</dbReference>
<dbReference type="GeneID" id="110986250"/>
<dbReference type="InterPro" id="IPR010358">
    <property type="entry name" value="BRE"/>
</dbReference>
<dbReference type="GO" id="GO:0005737">
    <property type="term" value="C:cytoplasm"/>
    <property type="evidence" value="ECO:0007669"/>
    <property type="project" value="UniProtKB-SubCell"/>
</dbReference>
<keyword evidence="8 15" id="KW-0498">Mitosis</keyword>
<evidence type="ECO:0000256" key="9">
    <source>
        <dbReference type="ARBA" id="ARBA00022786"/>
    </source>
</evidence>
<protein>
    <recommendedName>
        <fullName evidence="2 15">BRISC and BRCA1-A complex member 2</fullName>
    </recommendedName>
</protein>
<evidence type="ECO:0000256" key="7">
    <source>
        <dbReference type="ARBA" id="ARBA00022763"/>
    </source>
</evidence>
<keyword evidence="3 15" id="KW-0963">Cytoplasm</keyword>
<keyword evidence="4 15" id="KW-0132">Cell division</keyword>
<dbReference type="GO" id="GO:0006302">
    <property type="term" value="P:double-strand break repair"/>
    <property type="evidence" value="ECO:0007669"/>
    <property type="project" value="UniProtKB-UniRule"/>
</dbReference>
<evidence type="ECO:0000256" key="11">
    <source>
        <dbReference type="ARBA" id="ARBA00023204"/>
    </source>
</evidence>
<dbReference type="GO" id="GO:0045739">
    <property type="term" value="P:positive regulation of DNA repair"/>
    <property type="evidence" value="ECO:0007669"/>
    <property type="project" value="UniProtKB-UniRule"/>
</dbReference>
<dbReference type="GO" id="GO:0070531">
    <property type="term" value="C:BRCA1-A complex"/>
    <property type="evidence" value="ECO:0007669"/>
    <property type="project" value="UniProtKB-UniRule"/>
</dbReference>
<evidence type="ECO:0000256" key="8">
    <source>
        <dbReference type="ARBA" id="ARBA00022776"/>
    </source>
</evidence>
<dbReference type="PANTHER" id="PTHR15189:SF7">
    <property type="entry name" value="BRISC AND BRCA1-A COMPLEX MEMBER 2"/>
    <property type="match status" value="1"/>
</dbReference>
<dbReference type="AlphaFoldDB" id="A0A8B7ZFN4"/>
<keyword evidence="12 15" id="KW-0539">Nucleus</keyword>
<name>A0A8B7ZFN4_ACAPL</name>
<evidence type="ECO:0000313" key="17">
    <source>
        <dbReference type="RefSeq" id="XP_022103675.1"/>
    </source>
</evidence>
<evidence type="ECO:0000256" key="10">
    <source>
        <dbReference type="ARBA" id="ARBA00022853"/>
    </source>
</evidence>
<dbReference type="GO" id="GO:0031593">
    <property type="term" value="F:polyubiquitin modification-dependent protein binding"/>
    <property type="evidence" value="ECO:0007669"/>
    <property type="project" value="UniProtKB-UniRule"/>
</dbReference>
<keyword evidence="9 15" id="KW-0833">Ubl conjugation pathway</keyword>
<keyword evidence="5 15" id="KW-0053">Apoptosis</keyword>
<dbReference type="Proteomes" id="UP000694845">
    <property type="component" value="Unplaced"/>
</dbReference>
<dbReference type="Pfam" id="PF06113">
    <property type="entry name" value="BRE"/>
    <property type="match status" value="1"/>
</dbReference>
<dbReference type="RefSeq" id="XP_022103675.1">
    <property type="nucleotide sequence ID" value="XM_022247983.1"/>
</dbReference>
<keyword evidence="6" id="KW-0677">Repeat</keyword>
<evidence type="ECO:0000256" key="14">
    <source>
        <dbReference type="ARBA" id="ARBA00025766"/>
    </source>
</evidence>
<keyword evidence="10 15" id="KW-0156">Chromatin regulator</keyword>
<gene>
    <name evidence="17" type="primary">LOC110986250</name>
</gene>
<organism evidence="16 17">
    <name type="scientific">Acanthaster planci</name>
    <name type="common">Crown-of-thorns starfish</name>
    <dbReference type="NCBI Taxonomy" id="133434"/>
    <lineage>
        <taxon>Eukaryota</taxon>
        <taxon>Metazoa</taxon>
        <taxon>Echinodermata</taxon>
        <taxon>Eleutherozoa</taxon>
        <taxon>Asterozoa</taxon>
        <taxon>Asteroidea</taxon>
        <taxon>Valvatacea</taxon>
        <taxon>Valvatida</taxon>
        <taxon>Acanthasteridae</taxon>
        <taxon>Acanthaster</taxon>
    </lineage>
</organism>
<keyword evidence="11 15" id="KW-0234">DNA repair</keyword>